<name>A0A9P0G7L5_9CUCU</name>
<dbReference type="Proteomes" id="UP001153636">
    <property type="component" value="Chromosome 10"/>
</dbReference>
<keyword evidence="2" id="KW-1185">Reference proteome</keyword>
<dbReference type="EMBL" id="OV651822">
    <property type="protein sequence ID" value="CAH1100911.1"/>
    <property type="molecule type" value="Genomic_DNA"/>
</dbReference>
<sequence length="187" mass="21090">MKTVILKDSSSSSLSVLSDEEDEFLPPAKKKLRSSSRLKPLDQTLTSTWNQEQFYSRQASTSFVVTAKSLGHDVSKIFVSPSIVYQARVVNRRKMARKIKKNPPPWVLHWERKLLPSVAHGNVKTLEDRVAILVTGKNFEQLFGLLVAQKGTGEQMAEVVIRVVHQFELSNIIDMYFDTTSSNTGLI</sequence>
<gene>
    <name evidence="1" type="ORF">PSYICH_LOCUS1442</name>
</gene>
<evidence type="ECO:0000313" key="1">
    <source>
        <dbReference type="EMBL" id="CAH1100911.1"/>
    </source>
</evidence>
<reference evidence="1" key="1">
    <citation type="submission" date="2022-01" db="EMBL/GenBank/DDBJ databases">
        <authorList>
            <person name="King R."/>
        </authorList>
    </citation>
    <scope>NUCLEOTIDE SEQUENCE</scope>
</reference>
<dbReference type="AlphaFoldDB" id="A0A9P0G7L5"/>
<dbReference type="OrthoDB" id="8057780at2759"/>
<evidence type="ECO:0000313" key="2">
    <source>
        <dbReference type="Proteomes" id="UP001153636"/>
    </source>
</evidence>
<organism evidence="1 2">
    <name type="scientific">Psylliodes chrysocephalus</name>
    <dbReference type="NCBI Taxonomy" id="3402493"/>
    <lineage>
        <taxon>Eukaryota</taxon>
        <taxon>Metazoa</taxon>
        <taxon>Ecdysozoa</taxon>
        <taxon>Arthropoda</taxon>
        <taxon>Hexapoda</taxon>
        <taxon>Insecta</taxon>
        <taxon>Pterygota</taxon>
        <taxon>Neoptera</taxon>
        <taxon>Endopterygota</taxon>
        <taxon>Coleoptera</taxon>
        <taxon>Polyphaga</taxon>
        <taxon>Cucujiformia</taxon>
        <taxon>Chrysomeloidea</taxon>
        <taxon>Chrysomelidae</taxon>
        <taxon>Galerucinae</taxon>
        <taxon>Alticini</taxon>
        <taxon>Psylliodes</taxon>
    </lineage>
</organism>
<protein>
    <submittedName>
        <fullName evidence="1">Uncharacterized protein</fullName>
    </submittedName>
</protein>
<proteinExistence type="predicted"/>
<accession>A0A9P0G7L5</accession>